<accession>E4X9I8</accession>
<gene>
    <name evidence="1" type="ORF">GSOID_T00004540001</name>
</gene>
<evidence type="ECO:0000313" key="1">
    <source>
        <dbReference type="EMBL" id="CBY19117.1"/>
    </source>
</evidence>
<dbReference type="GO" id="GO:0006644">
    <property type="term" value="P:phospholipid metabolic process"/>
    <property type="evidence" value="ECO:0007669"/>
    <property type="project" value="InterPro"/>
</dbReference>
<dbReference type="OrthoDB" id="10317288at2759"/>
<evidence type="ECO:0000313" key="2">
    <source>
        <dbReference type="Proteomes" id="UP000001307"/>
    </source>
</evidence>
<dbReference type="Gene3D" id="1.20.90.10">
    <property type="entry name" value="Phospholipase A2 domain"/>
    <property type="match status" value="1"/>
</dbReference>
<protein>
    <submittedName>
        <fullName evidence="1">Uncharacterized protein</fullName>
    </submittedName>
</protein>
<dbReference type="AlphaFoldDB" id="E4X9I8"/>
<dbReference type="InterPro" id="IPR036444">
    <property type="entry name" value="PLipase_A2_dom_sf"/>
</dbReference>
<reference evidence="1" key="1">
    <citation type="journal article" date="2010" name="Science">
        <title>Plasticity of animal genome architecture unmasked by rapid evolution of a pelagic tunicate.</title>
        <authorList>
            <person name="Denoeud F."/>
            <person name="Henriet S."/>
            <person name="Mungpakdee S."/>
            <person name="Aury J.M."/>
            <person name="Da Silva C."/>
            <person name="Brinkmann H."/>
            <person name="Mikhaleva J."/>
            <person name="Olsen L.C."/>
            <person name="Jubin C."/>
            <person name="Canestro C."/>
            <person name="Bouquet J.M."/>
            <person name="Danks G."/>
            <person name="Poulain J."/>
            <person name="Campsteijn C."/>
            <person name="Adamski M."/>
            <person name="Cross I."/>
            <person name="Yadetie F."/>
            <person name="Muffato M."/>
            <person name="Louis A."/>
            <person name="Butcher S."/>
            <person name="Tsagkogeorga G."/>
            <person name="Konrad A."/>
            <person name="Singh S."/>
            <person name="Jensen M.F."/>
            <person name="Cong E.H."/>
            <person name="Eikeseth-Otteraa H."/>
            <person name="Noel B."/>
            <person name="Anthouard V."/>
            <person name="Porcel B.M."/>
            <person name="Kachouri-Lafond R."/>
            <person name="Nishino A."/>
            <person name="Ugolini M."/>
            <person name="Chourrout P."/>
            <person name="Nishida H."/>
            <person name="Aasland R."/>
            <person name="Huzurbazar S."/>
            <person name="Westhof E."/>
            <person name="Delsuc F."/>
            <person name="Lehrach H."/>
            <person name="Reinhardt R."/>
            <person name="Weissenbach J."/>
            <person name="Roy S.W."/>
            <person name="Artiguenave F."/>
            <person name="Postlethwait J.H."/>
            <person name="Manak J.R."/>
            <person name="Thompson E.M."/>
            <person name="Jaillon O."/>
            <person name="Du Pasquier L."/>
            <person name="Boudinot P."/>
            <person name="Liberles D.A."/>
            <person name="Volff J.N."/>
            <person name="Philippe H."/>
            <person name="Lenhard B."/>
            <person name="Roest Crollius H."/>
            <person name="Wincker P."/>
            <person name="Chourrout D."/>
        </authorList>
    </citation>
    <scope>NUCLEOTIDE SEQUENCE [LARGE SCALE GENOMIC DNA]</scope>
</reference>
<name>E4X9I8_OIKDI</name>
<dbReference type="GO" id="GO:0004623">
    <property type="term" value="F:phospholipase A2 activity"/>
    <property type="evidence" value="ECO:0007669"/>
    <property type="project" value="InterPro"/>
</dbReference>
<dbReference type="EMBL" id="FN653030">
    <property type="protein sequence ID" value="CBY19117.1"/>
    <property type="molecule type" value="Genomic_DNA"/>
</dbReference>
<dbReference type="GO" id="GO:0050482">
    <property type="term" value="P:arachidonate secretion"/>
    <property type="evidence" value="ECO:0007669"/>
    <property type="project" value="InterPro"/>
</dbReference>
<proteinExistence type="predicted"/>
<dbReference type="Proteomes" id="UP000001307">
    <property type="component" value="Unassembled WGS sequence"/>
</dbReference>
<dbReference type="SUPFAM" id="SSF48619">
    <property type="entry name" value="Phospholipase A2, PLA2"/>
    <property type="match status" value="1"/>
</dbReference>
<organism evidence="1">
    <name type="scientific">Oikopleura dioica</name>
    <name type="common">Tunicate</name>
    <dbReference type="NCBI Taxonomy" id="34765"/>
    <lineage>
        <taxon>Eukaryota</taxon>
        <taxon>Metazoa</taxon>
        <taxon>Chordata</taxon>
        <taxon>Tunicata</taxon>
        <taxon>Appendicularia</taxon>
        <taxon>Copelata</taxon>
        <taxon>Oikopleuridae</taxon>
        <taxon>Oikopleura</taxon>
    </lineage>
</organism>
<dbReference type="InParanoid" id="E4X9I8"/>
<keyword evidence="2" id="KW-1185">Reference proteome</keyword>
<sequence length="251" mass="28986">MFFLYNREVRFREDWIGYCQQRNSRREDMPRIATCFTWTKCNRCVLNDYGPTCLAEITKYSYKVDRRTGEITCLDPYFKAPDSDAAWNEGYGPGEVPGCRRAVCECDKAQYSCKKDNLLVATYNETYHHFYGGWTFDKCEKVKPKCKERGGCDTGCCGEFPERFPFDKNIRQCCNGDIKGKGYQCPTSNTDSGKFDDNVGRKRREIVEASRPPKRLVKENYKSAEVEIATLAPDEGNVDYDLSSDFSSYNY</sequence>